<sequence length="263" mass="29883">MPWYWPFKNDAGGHSSFVQGISDDTLLIFFLVAGLIGLWIYSTRRQRSNVIHPDNQQDVELLRQRNQDHDDTTTTSRSTRSGRSRHEMCPICLTEPPILTVETNCGHVFCGKCIVSYWKFQSNWTSGLKCPVCRQAVTVLLKHFTAEEQATANNSDRQLVVTSVKDFNRRFSGAPRTWLEYFYDIPVLIPHIIRQIFSSEGLALAYRVRTLLIIVTVIAYVISPLDILPESLLGIFGLVDDFLVILCAALYVIIAFRQSLARG</sequence>
<dbReference type="InterPro" id="IPR018957">
    <property type="entry name" value="Znf_C3HC4_RING-type"/>
</dbReference>
<accession>A0A815FPG6</accession>
<dbReference type="PROSITE" id="PS50089">
    <property type="entry name" value="ZF_RING_2"/>
    <property type="match status" value="1"/>
</dbReference>
<dbReference type="Pfam" id="PF00097">
    <property type="entry name" value="zf-C3HC4"/>
    <property type="match status" value="1"/>
</dbReference>
<evidence type="ECO:0000259" key="14">
    <source>
        <dbReference type="PROSITE" id="PS50089"/>
    </source>
</evidence>
<evidence type="ECO:0000256" key="6">
    <source>
        <dbReference type="ARBA" id="ARBA00022833"/>
    </source>
</evidence>
<feature type="compositionally biased region" description="Basic and acidic residues" evidence="12">
    <location>
        <begin position="63"/>
        <end position="72"/>
    </location>
</feature>
<proteinExistence type="predicted"/>
<evidence type="ECO:0000313" key="15">
    <source>
        <dbReference type="EMBL" id="CAF1330081.1"/>
    </source>
</evidence>
<comment type="caution">
    <text evidence="15">The sequence shown here is derived from an EMBL/GenBank/DDBJ whole genome shotgun (WGS) entry which is preliminary data.</text>
</comment>
<protein>
    <recommendedName>
        <fullName evidence="2">E3 ubiquitin-protein ligase RNF170</fullName>
    </recommendedName>
    <alternativeName>
        <fullName evidence="10">RING finger protein 170</fullName>
    </alternativeName>
    <alternativeName>
        <fullName evidence="9">RING-type E3 ubiquitin transferase RNF170</fullName>
    </alternativeName>
</protein>
<dbReference type="InterPro" id="IPR010652">
    <property type="entry name" value="DUF1232"/>
</dbReference>
<keyword evidence="16" id="KW-1185">Reference proteome</keyword>
<dbReference type="InterPro" id="IPR038896">
    <property type="entry name" value="RNF170"/>
</dbReference>
<dbReference type="GO" id="GO:0008270">
    <property type="term" value="F:zinc ion binding"/>
    <property type="evidence" value="ECO:0007669"/>
    <property type="project" value="UniProtKB-KW"/>
</dbReference>
<evidence type="ECO:0000313" key="16">
    <source>
        <dbReference type="Proteomes" id="UP000663828"/>
    </source>
</evidence>
<evidence type="ECO:0000256" key="5">
    <source>
        <dbReference type="ARBA" id="ARBA00022771"/>
    </source>
</evidence>
<evidence type="ECO:0000256" key="1">
    <source>
        <dbReference type="ARBA" id="ARBA00004127"/>
    </source>
</evidence>
<evidence type="ECO:0000256" key="9">
    <source>
        <dbReference type="ARBA" id="ARBA00030110"/>
    </source>
</evidence>
<dbReference type="SUPFAM" id="SSF57850">
    <property type="entry name" value="RING/U-box"/>
    <property type="match status" value="1"/>
</dbReference>
<evidence type="ECO:0000256" key="12">
    <source>
        <dbReference type="SAM" id="MobiDB-lite"/>
    </source>
</evidence>
<evidence type="ECO:0000256" key="4">
    <source>
        <dbReference type="ARBA" id="ARBA00022723"/>
    </source>
</evidence>
<evidence type="ECO:0000256" key="3">
    <source>
        <dbReference type="ARBA" id="ARBA00022692"/>
    </source>
</evidence>
<feature type="region of interest" description="Disordered" evidence="12">
    <location>
        <begin position="63"/>
        <end position="82"/>
    </location>
</feature>
<dbReference type="InterPro" id="IPR013083">
    <property type="entry name" value="Znf_RING/FYVE/PHD"/>
</dbReference>
<evidence type="ECO:0000256" key="10">
    <source>
        <dbReference type="ARBA" id="ARBA00031107"/>
    </source>
</evidence>
<keyword evidence="6" id="KW-0862">Zinc</keyword>
<keyword evidence="7 13" id="KW-1133">Transmembrane helix</keyword>
<dbReference type="PANTHER" id="PTHR22894">
    <property type="entry name" value="RING-TYPE DOMAIN-CONTAINING PROTEIN"/>
    <property type="match status" value="1"/>
</dbReference>
<dbReference type="PROSITE" id="PS00518">
    <property type="entry name" value="ZF_RING_1"/>
    <property type="match status" value="1"/>
</dbReference>
<dbReference type="Proteomes" id="UP000663828">
    <property type="component" value="Unassembled WGS sequence"/>
</dbReference>
<feature type="transmembrane region" description="Helical" evidence="13">
    <location>
        <begin position="204"/>
        <end position="223"/>
    </location>
</feature>
<dbReference type="InterPro" id="IPR001841">
    <property type="entry name" value="Znf_RING"/>
</dbReference>
<keyword evidence="5 11" id="KW-0863">Zinc-finger</keyword>
<feature type="transmembrane region" description="Helical" evidence="13">
    <location>
        <begin position="25"/>
        <end position="42"/>
    </location>
</feature>
<dbReference type="UniPathway" id="UPA00143"/>
<keyword evidence="8 13" id="KW-0472">Membrane</keyword>
<evidence type="ECO:0000256" key="13">
    <source>
        <dbReference type="SAM" id="Phobius"/>
    </source>
</evidence>
<evidence type="ECO:0000256" key="8">
    <source>
        <dbReference type="ARBA" id="ARBA00023136"/>
    </source>
</evidence>
<dbReference type="GO" id="GO:0016567">
    <property type="term" value="P:protein ubiquitination"/>
    <property type="evidence" value="ECO:0007669"/>
    <property type="project" value="UniProtKB-UniPathway"/>
</dbReference>
<name>A0A815FPG6_ADIRI</name>
<feature type="transmembrane region" description="Helical" evidence="13">
    <location>
        <begin position="235"/>
        <end position="256"/>
    </location>
</feature>
<dbReference type="InterPro" id="IPR017907">
    <property type="entry name" value="Znf_RING_CS"/>
</dbReference>
<feature type="domain" description="RING-type" evidence="14">
    <location>
        <begin position="89"/>
        <end position="134"/>
    </location>
</feature>
<gene>
    <name evidence="15" type="ORF">XAT740_LOCUS30384</name>
</gene>
<evidence type="ECO:0000256" key="2">
    <source>
        <dbReference type="ARBA" id="ARBA00014068"/>
    </source>
</evidence>
<keyword evidence="4" id="KW-0479">Metal-binding</keyword>
<dbReference type="SMART" id="SM00184">
    <property type="entry name" value="RING"/>
    <property type="match status" value="1"/>
</dbReference>
<comment type="subcellular location">
    <subcellularLocation>
        <location evidence="1">Endomembrane system</location>
        <topology evidence="1">Multi-pass membrane protein</topology>
    </subcellularLocation>
</comment>
<dbReference type="EMBL" id="CAJNOR010002705">
    <property type="protein sequence ID" value="CAF1330081.1"/>
    <property type="molecule type" value="Genomic_DNA"/>
</dbReference>
<keyword evidence="3 13" id="KW-0812">Transmembrane</keyword>
<dbReference type="Gene3D" id="3.30.40.10">
    <property type="entry name" value="Zinc/RING finger domain, C3HC4 (zinc finger)"/>
    <property type="match status" value="1"/>
</dbReference>
<dbReference type="PANTHER" id="PTHR22894:SF5">
    <property type="entry name" value="RING-TYPE DOMAIN-CONTAINING PROTEIN"/>
    <property type="match status" value="1"/>
</dbReference>
<dbReference type="GO" id="GO:0061630">
    <property type="term" value="F:ubiquitin protein ligase activity"/>
    <property type="evidence" value="ECO:0007669"/>
    <property type="project" value="InterPro"/>
</dbReference>
<evidence type="ECO:0000256" key="7">
    <source>
        <dbReference type="ARBA" id="ARBA00022989"/>
    </source>
</evidence>
<dbReference type="Pfam" id="PF06803">
    <property type="entry name" value="DUF1232"/>
    <property type="match status" value="1"/>
</dbReference>
<dbReference type="AlphaFoldDB" id="A0A815FPG6"/>
<organism evidence="15 16">
    <name type="scientific">Adineta ricciae</name>
    <name type="common">Rotifer</name>
    <dbReference type="NCBI Taxonomy" id="249248"/>
    <lineage>
        <taxon>Eukaryota</taxon>
        <taxon>Metazoa</taxon>
        <taxon>Spiralia</taxon>
        <taxon>Gnathifera</taxon>
        <taxon>Rotifera</taxon>
        <taxon>Eurotatoria</taxon>
        <taxon>Bdelloidea</taxon>
        <taxon>Adinetida</taxon>
        <taxon>Adinetidae</taxon>
        <taxon>Adineta</taxon>
    </lineage>
</organism>
<evidence type="ECO:0000256" key="11">
    <source>
        <dbReference type="PROSITE-ProRule" id="PRU00175"/>
    </source>
</evidence>
<dbReference type="GO" id="GO:0012505">
    <property type="term" value="C:endomembrane system"/>
    <property type="evidence" value="ECO:0007669"/>
    <property type="project" value="UniProtKB-SubCell"/>
</dbReference>
<reference evidence="15" key="1">
    <citation type="submission" date="2021-02" db="EMBL/GenBank/DDBJ databases">
        <authorList>
            <person name="Nowell W R."/>
        </authorList>
    </citation>
    <scope>NUCLEOTIDE SEQUENCE</scope>
</reference>